<feature type="compositionally biased region" description="Low complexity" evidence="3">
    <location>
        <begin position="159"/>
        <end position="173"/>
    </location>
</feature>
<dbReference type="Gene3D" id="1.20.58.2010">
    <property type="entry name" value="PRONE domain, subdomain 1"/>
    <property type="match status" value="1"/>
</dbReference>
<evidence type="ECO:0000256" key="2">
    <source>
        <dbReference type="PROSITE-ProRule" id="PRU00663"/>
    </source>
</evidence>
<dbReference type="Pfam" id="PF03759">
    <property type="entry name" value="PRONE"/>
    <property type="match status" value="2"/>
</dbReference>
<reference evidence="5" key="1">
    <citation type="submission" date="2023-03" db="EMBL/GenBank/DDBJ databases">
        <title>Chromosome-scale reference genome and RAD-based genetic map of yellow starthistle (Centaurea solstitialis) reveal putative structural variation and QTLs associated with invader traits.</title>
        <authorList>
            <person name="Reatini B."/>
            <person name="Cang F.A."/>
            <person name="Jiang Q."/>
            <person name="Mckibben M.T.W."/>
            <person name="Barker M.S."/>
            <person name="Rieseberg L.H."/>
            <person name="Dlugosch K.M."/>
        </authorList>
    </citation>
    <scope>NUCLEOTIDE SEQUENCE</scope>
    <source>
        <strain evidence="5">CAN-66</strain>
        <tissue evidence="5">Leaf</tissue>
    </source>
</reference>
<comment type="caution">
    <text evidence="5">The sequence shown here is derived from an EMBL/GenBank/DDBJ whole genome shotgun (WGS) entry which is preliminary data.</text>
</comment>
<keyword evidence="1 2" id="KW-0344">Guanine-nucleotide releasing factor</keyword>
<dbReference type="PROSITE" id="PS51334">
    <property type="entry name" value="PRONE"/>
    <property type="match status" value="1"/>
</dbReference>
<dbReference type="AlphaFoldDB" id="A0AA38SIK1"/>
<gene>
    <name evidence="5" type="ORF">OSB04_029563</name>
</gene>
<dbReference type="FunFam" id="1.20.58.2010:FF:000003">
    <property type="entry name" value="Rop guanine nucleotide exchange factor 14"/>
    <property type="match status" value="1"/>
</dbReference>
<dbReference type="PANTHER" id="PTHR33101:SF2">
    <property type="entry name" value="ROP GUANINE NUCLEOTIDE EXCHANGE FACTOR 14"/>
    <property type="match status" value="1"/>
</dbReference>
<name>A0AA38SIK1_9ASTR</name>
<evidence type="ECO:0000313" key="6">
    <source>
        <dbReference type="Proteomes" id="UP001172457"/>
    </source>
</evidence>
<dbReference type="InterPro" id="IPR005512">
    <property type="entry name" value="PRONE_dom"/>
</dbReference>
<keyword evidence="6" id="KW-1185">Reference proteome</keyword>
<dbReference type="Proteomes" id="UP001172457">
    <property type="component" value="Chromosome 8"/>
</dbReference>
<evidence type="ECO:0000313" key="5">
    <source>
        <dbReference type="EMBL" id="KAJ9536830.1"/>
    </source>
</evidence>
<accession>A0AA38SIK1</accession>
<dbReference type="FunFam" id="1.20.58.2010:FF:000001">
    <property type="entry name" value="Rop guanine nucleotide exchange factor 14"/>
    <property type="match status" value="1"/>
</dbReference>
<proteinExistence type="predicted"/>
<feature type="region of interest" description="Disordered" evidence="3">
    <location>
        <begin position="142"/>
        <end position="174"/>
    </location>
</feature>
<dbReference type="PANTHER" id="PTHR33101">
    <property type="entry name" value="ROP GUANINE NUCLEOTIDE EXCHANGE FACTOR 1"/>
    <property type="match status" value="1"/>
</dbReference>
<organism evidence="5 6">
    <name type="scientific">Centaurea solstitialis</name>
    <name type="common">yellow star-thistle</name>
    <dbReference type="NCBI Taxonomy" id="347529"/>
    <lineage>
        <taxon>Eukaryota</taxon>
        <taxon>Viridiplantae</taxon>
        <taxon>Streptophyta</taxon>
        <taxon>Embryophyta</taxon>
        <taxon>Tracheophyta</taxon>
        <taxon>Spermatophyta</taxon>
        <taxon>Magnoliopsida</taxon>
        <taxon>eudicotyledons</taxon>
        <taxon>Gunneridae</taxon>
        <taxon>Pentapetalae</taxon>
        <taxon>asterids</taxon>
        <taxon>campanulids</taxon>
        <taxon>Asterales</taxon>
        <taxon>Asteraceae</taxon>
        <taxon>Carduoideae</taxon>
        <taxon>Cardueae</taxon>
        <taxon>Centaureinae</taxon>
        <taxon>Centaurea</taxon>
    </lineage>
</organism>
<feature type="domain" description="PRONE" evidence="4">
    <location>
        <begin position="203"/>
        <end position="618"/>
    </location>
</feature>
<evidence type="ECO:0000256" key="1">
    <source>
        <dbReference type="ARBA" id="ARBA00022658"/>
    </source>
</evidence>
<dbReference type="EMBL" id="JARYMX010000008">
    <property type="protein sequence ID" value="KAJ9536830.1"/>
    <property type="molecule type" value="Genomic_DNA"/>
</dbReference>
<dbReference type="GO" id="GO:0005085">
    <property type="term" value="F:guanyl-nucleotide exchange factor activity"/>
    <property type="evidence" value="ECO:0007669"/>
    <property type="project" value="UniProtKB-UniRule"/>
</dbReference>
<evidence type="ECO:0000259" key="4">
    <source>
        <dbReference type="PROSITE" id="PS51334"/>
    </source>
</evidence>
<sequence>MERFLRKSVRFDANLGEFDVCYRFLMVLLRRRLNCCTWFKGISNSIDLDQQPPDTEPSRHCTKLELPILETRLELVRAFIFKLESAESANFDGLGYFLTEWFDHGVQNEKRLIHNTIQPRIMTYNGLESCILNSNSYEDESVASKGDGFPTDSPDEDTSSCCSSNNPSGSSFSQWTTMKRDEHGLDEWEYSDSPTRGFIAKEKPSYAVQFSDVEVMKENFAKLLLGEDMTGGRDGVSAALALSNAITNLAGSVFGELWKLEPLPEEKRIKWRREMDWLLSPTNYMVQLIPAKQCGADGRTLEIMTPKARGDVHLNLPALRKLDSMLLETLDSMTDMEFWYEEGGSRAEGRTKNVKQSKRWWLPMPQVPIGGLSDGGRKKLLNQAKLVHQIFKAAKSINETILLEMPIPKIIGDALPKVTHPCSFSLSNTVKFKFKGKPKENGKLKNTIVAFHLDHTHLRIDSPKASLGEDLYKILNRIPSSAAGMLRSLSLKSENHALDAINRLEAAIHAWKEKIEEHDSGKSPARTSWSFKDPILEFDKMELLINRAEDLSREIQIRYPNLPQKFLDVMKIQYGKDVAHAILEAYSRVLGNLAFSILTRIGDICQEDVLSDPGSPLSLPGLIIPGILGSSTTLINKVNNIEGKSSSLQAEETSVLSDEAYTRSVTSTPKTEEPPNRQKATLPPHSVMLLNQSAMVLARILVSFSERVLSPCAIASAGVYTSPTCSFGS</sequence>
<evidence type="ECO:0000256" key="3">
    <source>
        <dbReference type="SAM" id="MobiDB-lite"/>
    </source>
</evidence>
<feature type="region of interest" description="Disordered" evidence="3">
    <location>
        <begin position="652"/>
        <end position="682"/>
    </location>
</feature>
<dbReference type="Gene3D" id="1.20.58.1310">
    <property type="entry name" value="PRONE domain, subdomain 2"/>
    <property type="match status" value="1"/>
</dbReference>
<dbReference type="InterPro" id="IPR038937">
    <property type="entry name" value="RopGEF"/>
</dbReference>
<protein>
    <recommendedName>
        <fullName evidence="4">PRONE domain-containing protein</fullName>
    </recommendedName>
</protein>